<dbReference type="Proteomes" id="UP000286862">
    <property type="component" value="Unassembled WGS sequence"/>
</dbReference>
<proteinExistence type="predicted"/>
<feature type="non-terminal residue" evidence="1">
    <location>
        <position position="1"/>
    </location>
</feature>
<evidence type="ECO:0000313" key="1">
    <source>
        <dbReference type="EMBL" id="RWX45585.1"/>
    </source>
</evidence>
<dbReference type="AlphaFoldDB" id="A0A444IY38"/>
<accession>A0A444IY38</accession>
<comment type="caution">
    <text evidence="1">The sequence shown here is derived from an EMBL/GenBank/DDBJ whole genome shotgun (WGS) entry which is preliminary data.</text>
</comment>
<evidence type="ECO:0000313" key="2">
    <source>
        <dbReference type="Proteomes" id="UP000286862"/>
    </source>
</evidence>
<reference evidence="1 2" key="1">
    <citation type="submission" date="2017-01" db="EMBL/GenBank/DDBJ databases">
        <title>The cable genome- insights into the physiology and evolution of filamentous bacteria capable of sulfide oxidation via long distance electron transfer.</title>
        <authorList>
            <person name="Schreiber L."/>
            <person name="Bjerg J.T."/>
            <person name="Boggild A."/>
            <person name="Van De Vossenberg J."/>
            <person name="Meysman F."/>
            <person name="Nielsen L.P."/>
            <person name="Schramm A."/>
            <person name="Kjeldsen K.U."/>
        </authorList>
    </citation>
    <scope>NUCLEOTIDE SEQUENCE [LARGE SCALE GENOMIC DNA]</scope>
    <source>
        <strain evidence="1">A2</strain>
    </source>
</reference>
<name>A0A444IY38_9BACT</name>
<protein>
    <submittedName>
        <fullName evidence="1">Uncharacterized protein</fullName>
    </submittedName>
</protein>
<sequence>EAEEDNTFHQLDESYIFFQQLCLEHPDLDIFDPPIGEKYKPTEEQIRRESALFCIQISIFERAHVMFRNKSSKFRKTQWGGWEEYMRSYSYRTNFIREWNKIGSQFDKEFYNFMNSLVDNSIATYNEETTSILPATNSSGAG</sequence>
<dbReference type="EMBL" id="MTKQ01000265">
    <property type="protein sequence ID" value="RWX45585.1"/>
    <property type="molecule type" value="Genomic_DNA"/>
</dbReference>
<organism evidence="1 2">
    <name type="scientific">Candidatus Electrothrix marina</name>
    <dbReference type="NCBI Taxonomy" id="1859130"/>
    <lineage>
        <taxon>Bacteria</taxon>
        <taxon>Pseudomonadati</taxon>
        <taxon>Thermodesulfobacteriota</taxon>
        <taxon>Desulfobulbia</taxon>
        <taxon>Desulfobulbales</taxon>
        <taxon>Desulfobulbaceae</taxon>
        <taxon>Candidatus Electrothrix</taxon>
    </lineage>
</organism>
<gene>
    <name evidence="1" type="ORF">VT99_12654</name>
</gene>